<sequence>MLVNRPLNVSPCISFIVLTLWSLNCCNLHNPYRRSHNVRNYSPLVEKAPPSAPISLPDRSQQLLLVSFLIRVSKLEFVRLKRQMDLPMRNVIDIPDRILIWNDAFNI</sequence>
<name>A0A974HT13_XENLA</name>
<accession>A0A974HT13</accession>
<gene>
    <name evidence="2" type="ORF">XELAEV_18017797mg</name>
</gene>
<feature type="signal peptide" evidence="1">
    <location>
        <begin position="1"/>
        <end position="26"/>
    </location>
</feature>
<evidence type="ECO:0000313" key="2">
    <source>
        <dbReference type="EMBL" id="OCT89180.1"/>
    </source>
</evidence>
<feature type="chain" id="PRO_5036823460" evidence="1">
    <location>
        <begin position="27"/>
        <end position="107"/>
    </location>
</feature>
<protein>
    <submittedName>
        <fullName evidence="2">Uncharacterized protein</fullName>
    </submittedName>
</protein>
<keyword evidence="1" id="KW-0732">Signal</keyword>
<dbReference type="AlphaFoldDB" id="A0A974HT13"/>
<proteinExistence type="predicted"/>
<dbReference type="Proteomes" id="UP000694892">
    <property type="component" value="Chromosome 3L"/>
</dbReference>
<reference evidence="3" key="1">
    <citation type="journal article" date="2016" name="Nature">
        <title>Genome evolution in the allotetraploid frog Xenopus laevis.</title>
        <authorList>
            <person name="Session A.M."/>
            <person name="Uno Y."/>
            <person name="Kwon T."/>
            <person name="Chapman J.A."/>
            <person name="Toyoda A."/>
            <person name="Takahashi S."/>
            <person name="Fukui A."/>
            <person name="Hikosaka A."/>
            <person name="Suzuki A."/>
            <person name="Kondo M."/>
            <person name="van Heeringen S.J."/>
            <person name="Quigley I."/>
            <person name="Heinz S."/>
            <person name="Ogino H."/>
            <person name="Ochi H."/>
            <person name="Hellsten U."/>
            <person name="Lyons J.B."/>
            <person name="Simakov O."/>
            <person name="Putnam N."/>
            <person name="Stites J."/>
            <person name="Kuroki Y."/>
            <person name="Tanaka T."/>
            <person name="Michiue T."/>
            <person name="Watanabe M."/>
            <person name="Bogdanovic O."/>
            <person name="Lister R."/>
            <person name="Georgiou G."/>
            <person name="Paranjpe S.S."/>
            <person name="van Kruijsbergen I."/>
            <person name="Shu S."/>
            <person name="Carlson J."/>
            <person name="Kinoshita T."/>
            <person name="Ohta Y."/>
            <person name="Mawaribuchi S."/>
            <person name="Jenkins J."/>
            <person name="Grimwood J."/>
            <person name="Schmutz J."/>
            <person name="Mitros T."/>
            <person name="Mozaffari S.V."/>
            <person name="Suzuki Y."/>
            <person name="Haramoto Y."/>
            <person name="Yamamoto T.S."/>
            <person name="Takagi C."/>
            <person name="Heald R."/>
            <person name="Miller K."/>
            <person name="Haudenschild C."/>
            <person name="Kitzman J."/>
            <person name="Nakayama T."/>
            <person name="Izutsu Y."/>
            <person name="Robert J."/>
            <person name="Fortriede J."/>
            <person name="Burns K."/>
            <person name="Lotay V."/>
            <person name="Karimi K."/>
            <person name="Yasuoka Y."/>
            <person name="Dichmann D.S."/>
            <person name="Flajnik M.F."/>
            <person name="Houston D.W."/>
            <person name="Shendure J."/>
            <person name="DuPasquier L."/>
            <person name="Vize P.D."/>
            <person name="Zorn A.M."/>
            <person name="Ito M."/>
            <person name="Marcotte E.M."/>
            <person name="Wallingford J.B."/>
            <person name="Ito Y."/>
            <person name="Asashima M."/>
            <person name="Ueno N."/>
            <person name="Matsuda Y."/>
            <person name="Veenstra G.J."/>
            <person name="Fujiyama A."/>
            <person name="Harland R.M."/>
            <person name="Taira M."/>
            <person name="Rokhsar D.S."/>
        </authorList>
    </citation>
    <scope>NUCLEOTIDE SEQUENCE [LARGE SCALE GENOMIC DNA]</scope>
    <source>
        <strain evidence="3">J</strain>
    </source>
</reference>
<evidence type="ECO:0000256" key="1">
    <source>
        <dbReference type="SAM" id="SignalP"/>
    </source>
</evidence>
<dbReference type="EMBL" id="CM004470">
    <property type="protein sequence ID" value="OCT89180.1"/>
    <property type="molecule type" value="Genomic_DNA"/>
</dbReference>
<evidence type="ECO:0000313" key="3">
    <source>
        <dbReference type="Proteomes" id="UP000694892"/>
    </source>
</evidence>
<organism evidence="2 3">
    <name type="scientific">Xenopus laevis</name>
    <name type="common">African clawed frog</name>
    <dbReference type="NCBI Taxonomy" id="8355"/>
    <lineage>
        <taxon>Eukaryota</taxon>
        <taxon>Metazoa</taxon>
        <taxon>Chordata</taxon>
        <taxon>Craniata</taxon>
        <taxon>Vertebrata</taxon>
        <taxon>Euteleostomi</taxon>
        <taxon>Amphibia</taxon>
        <taxon>Batrachia</taxon>
        <taxon>Anura</taxon>
        <taxon>Pipoidea</taxon>
        <taxon>Pipidae</taxon>
        <taxon>Xenopodinae</taxon>
        <taxon>Xenopus</taxon>
        <taxon>Xenopus</taxon>
    </lineage>
</organism>